<evidence type="ECO:0000256" key="2">
    <source>
        <dbReference type="ARBA" id="ARBA00004141"/>
    </source>
</evidence>
<dbReference type="Proteomes" id="UP000029227">
    <property type="component" value="Unassembled WGS sequence"/>
</dbReference>
<evidence type="ECO:0000256" key="13">
    <source>
        <dbReference type="NCBIfam" id="TIGR01474"/>
    </source>
</evidence>
<evidence type="ECO:0000256" key="1">
    <source>
        <dbReference type="ARBA" id="ARBA00001946"/>
    </source>
</evidence>
<evidence type="ECO:0000256" key="3">
    <source>
        <dbReference type="ARBA" id="ARBA00005985"/>
    </source>
</evidence>
<evidence type="ECO:0000256" key="5">
    <source>
        <dbReference type="ARBA" id="ARBA00022519"/>
    </source>
</evidence>
<accession>A0A090QR89</accession>
<dbReference type="Pfam" id="PF01040">
    <property type="entry name" value="UbiA"/>
    <property type="match status" value="1"/>
</dbReference>
<comment type="similarity">
    <text evidence="3 12">Belongs to the UbiA prenyltransferase family.</text>
</comment>
<dbReference type="FunFam" id="1.10.357.140:FF:000002">
    <property type="entry name" value="4-hydroxybenzoate octaprenyltransferase"/>
    <property type="match status" value="1"/>
</dbReference>
<dbReference type="AlphaFoldDB" id="A0A090QR89"/>
<dbReference type="GO" id="GO:0005886">
    <property type="term" value="C:plasma membrane"/>
    <property type="evidence" value="ECO:0007669"/>
    <property type="project" value="UniProtKB-SubCell"/>
</dbReference>
<evidence type="ECO:0000256" key="12">
    <source>
        <dbReference type="HAMAP-Rule" id="MF_01635"/>
    </source>
</evidence>
<dbReference type="InterPro" id="IPR000537">
    <property type="entry name" value="UbiA_prenyltransferase"/>
</dbReference>
<feature type="transmembrane region" description="Helical" evidence="12">
    <location>
        <begin position="209"/>
        <end position="228"/>
    </location>
</feature>
<dbReference type="FunFam" id="1.20.120.1780:FF:000001">
    <property type="entry name" value="4-hydroxybenzoate octaprenyltransferase"/>
    <property type="match status" value="1"/>
</dbReference>
<keyword evidence="8 12" id="KW-0812">Transmembrane</keyword>
<dbReference type="EC" id="2.5.1.39" evidence="12 13"/>
<dbReference type="InterPro" id="IPR006370">
    <property type="entry name" value="HB_polyprenyltransferase-like"/>
</dbReference>
<keyword evidence="4 12" id="KW-1003">Cell membrane</keyword>
<proteinExistence type="inferred from homology"/>
<dbReference type="EMBL" id="BBMN01000008">
    <property type="protein sequence ID" value="GAL05700.1"/>
    <property type="molecule type" value="Genomic_DNA"/>
</dbReference>
<dbReference type="CDD" id="cd13959">
    <property type="entry name" value="PT_UbiA_COQ2"/>
    <property type="match status" value="1"/>
</dbReference>
<reference evidence="14 15" key="1">
    <citation type="journal article" date="2014" name="Genome Announc.">
        <title>Draft Genome Sequences of Two Vibrionaceae Species, Vibrio ponticus C121 and Photobacterium aphoticum C119, Isolated as Coral Reef Microbiota.</title>
        <authorList>
            <person name="Al-saari N."/>
            <person name="Meirelles P.M."/>
            <person name="Mino S."/>
            <person name="Suda W."/>
            <person name="Oshima K."/>
            <person name="Hattori M."/>
            <person name="Ohkuma M."/>
            <person name="Thompson F.L."/>
            <person name="Gomez-Gil B."/>
            <person name="Sawabe T."/>
            <person name="Sawabe T."/>
        </authorList>
    </citation>
    <scope>NUCLEOTIDE SEQUENCE [LARGE SCALE GENOMIC DNA]</scope>
    <source>
        <strain evidence="14 15">JCM 19237</strain>
    </source>
</reference>
<dbReference type="UniPathway" id="UPA00232"/>
<dbReference type="InterPro" id="IPR039653">
    <property type="entry name" value="Prenyltransferase"/>
</dbReference>
<comment type="function">
    <text evidence="12">Catalyzes the prenylation of para-hydroxybenzoate (PHB) with an all-trans polyprenyl group. Mediates the second step in the final reaction sequence of ubiquinone-8 (UQ-8) biosynthesis, which is the condensation of the polyisoprenoid side chain with PHB, generating the first membrane-bound Q intermediate 3-octaprenyl-4-hydroxybenzoate.</text>
</comment>
<feature type="transmembrane region" description="Helical" evidence="12">
    <location>
        <begin position="87"/>
        <end position="107"/>
    </location>
</feature>
<feature type="transmembrane region" description="Helical" evidence="12">
    <location>
        <begin position="265"/>
        <end position="288"/>
    </location>
</feature>
<keyword evidence="6 12" id="KW-0808">Transferase</keyword>
<evidence type="ECO:0000256" key="8">
    <source>
        <dbReference type="ARBA" id="ARBA00022692"/>
    </source>
</evidence>
<keyword evidence="11 12" id="KW-0472">Membrane</keyword>
<keyword evidence="5 12" id="KW-0997">Cell inner membrane</keyword>
<comment type="cofactor">
    <cofactor evidence="1 12">
        <name>Mg(2+)</name>
        <dbReference type="ChEBI" id="CHEBI:18420"/>
    </cofactor>
</comment>
<comment type="pathway">
    <text evidence="12">Cofactor biosynthesis; ubiquinone biosynthesis.</text>
</comment>
<evidence type="ECO:0000256" key="6">
    <source>
        <dbReference type="ARBA" id="ARBA00022679"/>
    </source>
</evidence>
<dbReference type="PANTHER" id="PTHR11048">
    <property type="entry name" value="PRENYLTRANSFERASES"/>
    <property type="match status" value="1"/>
</dbReference>
<comment type="subcellular location">
    <subcellularLocation>
        <location evidence="12">Cell inner membrane</location>
        <topology evidence="12">Multi-pass membrane protein</topology>
    </subcellularLocation>
    <subcellularLocation>
        <location evidence="2">Membrane</location>
        <topology evidence="2">Multi-pass membrane protein</topology>
    </subcellularLocation>
</comment>
<dbReference type="Gene3D" id="1.10.357.140">
    <property type="entry name" value="UbiA prenyltransferase"/>
    <property type="match status" value="1"/>
</dbReference>
<dbReference type="Gene3D" id="1.20.120.1780">
    <property type="entry name" value="UbiA prenyltransferase"/>
    <property type="match status" value="1"/>
</dbReference>
<evidence type="ECO:0000256" key="10">
    <source>
        <dbReference type="ARBA" id="ARBA00022989"/>
    </source>
</evidence>
<sequence>MEMTKAKAFWQLARFDRPIGSLLLLWPTLWALFLAADGLPNPHVAAVFVLGVVFMRAAGCVINDYADRHFDGHVKRTAERPMPSGKVSEREALALFGLLVLISFLLVLTMNTLTIMLSVVGVVLAAAYPFMKRYTHLPQLVLGMAFGWSIPMAYAAQAGNLPTAAWLLFVANILWTIAYDTQYAMVDRDDDVKIGIKSTAILFGRYDKMIVGLLQLGTLVLLIVVGAVHGLSAVYYWCLLLAASLFVYQQHLIRGRERAPCFKAFLNNNYVGMLVCLGLALSVCWPAIVNALA</sequence>
<dbReference type="PANTHER" id="PTHR11048:SF28">
    <property type="entry name" value="4-HYDROXYBENZOATE POLYPRENYLTRANSFERASE, MITOCHONDRIAL"/>
    <property type="match status" value="1"/>
</dbReference>
<dbReference type="eggNOG" id="COG0382">
    <property type="taxonomic scope" value="Bacteria"/>
</dbReference>
<feature type="transmembrane region" description="Helical" evidence="12">
    <location>
        <begin position="234"/>
        <end position="253"/>
    </location>
</feature>
<gene>
    <name evidence="12" type="primary">ubiA</name>
    <name evidence="14" type="ORF">JCM19237_4773</name>
</gene>
<dbReference type="PROSITE" id="PS00943">
    <property type="entry name" value="UBIA"/>
    <property type="match status" value="1"/>
</dbReference>
<keyword evidence="7 12" id="KW-0831">Ubiquinone biosynthesis</keyword>
<keyword evidence="9 12" id="KW-0460">Magnesium</keyword>
<dbReference type="STRING" id="754436.JCM19237_4773"/>
<dbReference type="GO" id="GO:0008412">
    <property type="term" value="F:4-hydroxybenzoate polyprenyltransferase activity"/>
    <property type="evidence" value="ECO:0007669"/>
    <property type="project" value="UniProtKB-UniRule"/>
</dbReference>
<evidence type="ECO:0000313" key="14">
    <source>
        <dbReference type="EMBL" id="GAL05700.1"/>
    </source>
</evidence>
<evidence type="ECO:0000313" key="15">
    <source>
        <dbReference type="Proteomes" id="UP000029227"/>
    </source>
</evidence>
<protein>
    <recommendedName>
        <fullName evidence="12 13">4-hydroxybenzoate octaprenyltransferase</fullName>
        <ecNumber evidence="12 13">2.5.1.39</ecNumber>
    </recommendedName>
    <alternativeName>
        <fullName evidence="12">4-HB polyprenyltransferase</fullName>
    </alternativeName>
</protein>
<dbReference type="InterPro" id="IPR030470">
    <property type="entry name" value="UbiA_prenylTrfase_CS"/>
</dbReference>
<evidence type="ECO:0000256" key="7">
    <source>
        <dbReference type="ARBA" id="ARBA00022688"/>
    </source>
</evidence>
<evidence type="ECO:0000256" key="9">
    <source>
        <dbReference type="ARBA" id="ARBA00022842"/>
    </source>
</evidence>
<dbReference type="InterPro" id="IPR044878">
    <property type="entry name" value="UbiA_sf"/>
</dbReference>
<keyword evidence="10 12" id="KW-1133">Transmembrane helix</keyword>
<evidence type="ECO:0000256" key="4">
    <source>
        <dbReference type="ARBA" id="ARBA00022475"/>
    </source>
</evidence>
<evidence type="ECO:0000256" key="11">
    <source>
        <dbReference type="ARBA" id="ARBA00023136"/>
    </source>
</evidence>
<dbReference type="NCBIfam" id="TIGR01474">
    <property type="entry name" value="ubiA_proteo"/>
    <property type="match status" value="1"/>
</dbReference>
<organism evidence="14 15">
    <name type="scientific">Photobacterium aphoticum</name>
    <dbReference type="NCBI Taxonomy" id="754436"/>
    <lineage>
        <taxon>Bacteria</taxon>
        <taxon>Pseudomonadati</taxon>
        <taxon>Pseudomonadota</taxon>
        <taxon>Gammaproteobacteria</taxon>
        <taxon>Vibrionales</taxon>
        <taxon>Vibrionaceae</taxon>
        <taxon>Photobacterium</taxon>
    </lineage>
</organism>
<dbReference type="HAMAP" id="MF_01635">
    <property type="entry name" value="UbiA"/>
    <property type="match status" value="1"/>
</dbReference>
<comment type="caution">
    <text evidence="14">The sequence shown here is derived from an EMBL/GenBank/DDBJ whole genome shotgun (WGS) entry which is preliminary data.</text>
</comment>
<dbReference type="GO" id="GO:0006744">
    <property type="term" value="P:ubiquinone biosynthetic process"/>
    <property type="evidence" value="ECO:0007669"/>
    <property type="project" value="UniProtKB-UniRule"/>
</dbReference>
<name>A0A090QR89_9GAMM</name>
<feature type="transmembrane region" description="Helical" evidence="12">
    <location>
        <begin position="45"/>
        <end position="66"/>
    </location>
</feature>
<feature type="transmembrane region" description="Helical" evidence="12">
    <location>
        <begin position="161"/>
        <end position="179"/>
    </location>
</feature>
<comment type="catalytic activity">
    <reaction evidence="12">
        <text>all-trans-octaprenyl diphosphate + 4-hydroxybenzoate = 4-hydroxy-3-(all-trans-octaprenyl)benzoate + diphosphate</text>
        <dbReference type="Rhea" id="RHEA:27782"/>
        <dbReference type="ChEBI" id="CHEBI:1617"/>
        <dbReference type="ChEBI" id="CHEBI:17879"/>
        <dbReference type="ChEBI" id="CHEBI:33019"/>
        <dbReference type="ChEBI" id="CHEBI:57711"/>
        <dbReference type="EC" id="2.5.1.39"/>
    </reaction>
</comment>